<protein>
    <submittedName>
        <fullName evidence="1">Uncharacterized protein</fullName>
    </submittedName>
</protein>
<dbReference type="Gene3D" id="3.80.10.10">
    <property type="entry name" value="Ribonuclease Inhibitor"/>
    <property type="match status" value="1"/>
</dbReference>
<dbReference type="InterPro" id="IPR032675">
    <property type="entry name" value="LRR_dom_sf"/>
</dbReference>
<gene>
    <name evidence="1" type="ORF">TWF730_007241</name>
</gene>
<organism evidence="1 2">
    <name type="scientific">Orbilia blumenaviensis</name>
    <dbReference type="NCBI Taxonomy" id="1796055"/>
    <lineage>
        <taxon>Eukaryota</taxon>
        <taxon>Fungi</taxon>
        <taxon>Dikarya</taxon>
        <taxon>Ascomycota</taxon>
        <taxon>Pezizomycotina</taxon>
        <taxon>Orbiliomycetes</taxon>
        <taxon>Orbiliales</taxon>
        <taxon>Orbiliaceae</taxon>
        <taxon>Orbilia</taxon>
    </lineage>
</organism>
<reference evidence="1 2" key="1">
    <citation type="submission" date="2019-10" db="EMBL/GenBank/DDBJ databases">
        <authorList>
            <person name="Palmer J.M."/>
        </authorList>
    </citation>
    <scope>NUCLEOTIDE SEQUENCE [LARGE SCALE GENOMIC DNA]</scope>
    <source>
        <strain evidence="1 2">TWF730</strain>
    </source>
</reference>
<accession>A0AAV9V9Y1</accession>
<proteinExistence type="predicted"/>
<dbReference type="EMBL" id="JAVHNS010000004">
    <property type="protein sequence ID" value="KAK6357884.1"/>
    <property type="molecule type" value="Genomic_DNA"/>
</dbReference>
<comment type="caution">
    <text evidence="1">The sequence shown here is derived from an EMBL/GenBank/DDBJ whole genome shotgun (WGS) entry which is preliminary data.</text>
</comment>
<dbReference type="AlphaFoldDB" id="A0AAV9V9Y1"/>
<evidence type="ECO:0000313" key="1">
    <source>
        <dbReference type="EMBL" id="KAK6357884.1"/>
    </source>
</evidence>
<evidence type="ECO:0000313" key="2">
    <source>
        <dbReference type="Proteomes" id="UP001373714"/>
    </source>
</evidence>
<name>A0AAV9V9Y1_9PEZI</name>
<dbReference type="SUPFAM" id="SSF52047">
    <property type="entry name" value="RNI-like"/>
    <property type="match status" value="1"/>
</dbReference>
<dbReference type="Proteomes" id="UP001373714">
    <property type="component" value="Unassembled WGS sequence"/>
</dbReference>
<sequence>MLGRQAGAIRYSYAISMIGGLTVVDDGNVKRPAPNIVDVRLGNATGLLEKTGINWFEVFEIAKLRVFEAWNSTPLQAFLTTYVSRMSSLSELCLEYVRATEYMNTLIAKLPPLRKLHLSFDGEGELPDLKALAAHKDTLEYLWLDYPRNYRRVWDRECAALTRGLADFSRLTQLALPFSLNVCPIPIESLPNLLLIRPLSYGPRHTAQSPPLVPQLILKLIGDCTPRSELLLMFGRTRQYNWVEPSFVWAAEIKEDQATGEKISTVEPIDSRNLREYSRRTEHLEMLGYYCSLYY</sequence>
<keyword evidence="2" id="KW-1185">Reference proteome</keyword>